<organism evidence="2 3">
    <name type="scientific">Paenibacillus baimaensis</name>
    <dbReference type="NCBI Taxonomy" id="2982185"/>
    <lineage>
        <taxon>Bacteria</taxon>
        <taxon>Bacillati</taxon>
        <taxon>Bacillota</taxon>
        <taxon>Bacilli</taxon>
        <taxon>Bacillales</taxon>
        <taxon>Paenibacillaceae</taxon>
        <taxon>Paenibacillus</taxon>
    </lineage>
</organism>
<comment type="caution">
    <text evidence="2">The sequence shown here is derived from an EMBL/GenBank/DDBJ whole genome shotgun (WGS) entry which is preliminary data.</text>
</comment>
<protein>
    <submittedName>
        <fullName evidence="2">Uncharacterized protein</fullName>
    </submittedName>
</protein>
<evidence type="ECO:0000256" key="1">
    <source>
        <dbReference type="SAM" id="SignalP"/>
    </source>
</evidence>
<keyword evidence="1" id="KW-0732">Signal</keyword>
<feature type="chain" id="PRO_5046232018" evidence="1">
    <location>
        <begin position="26"/>
        <end position="99"/>
    </location>
</feature>
<gene>
    <name evidence="2" type="ORF">OB236_36965</name>
</gene>
<accession>A0ABT2USS4</accession>
<reference evidence="2 3" key="1">
    <citation type="submission" date="2022-09" db="EMBL/GenBank/DDBJ databases">
        <authorList>
            <person name="Han X.L."/>
            <person name="Wang Q."/>
            <person name="Lu T."/>
        </authorList>
    </citation>
    <scope>NUCLEOTIDE SEQUENCE [LARGE SCALE GENOMIC DNA]</scope>
    <source>
        <strain evidence="2 3">WQ 127069</strain>
    </source>
</reference>
<name>A0ABT2USS4_9BACL</name>
<sequence>MKSLKTKLSVLVVAAALMLPTVVGAAEATTDPLLNTPNVSNTPTAATSQSIGETNIRGIYVPGIFIFNADTRIAYVLNGVGLVVVDKSTALPTGSYYIN</sequence>
<dbReference type="RefSeq" id="WP_262688457.1">
    <property type="nucleotide sequence ID" value="NZ_JAOQIO010000124.1"/>
</dbReference>
<dbReference type="Proteomes" id="UP001652445">
    <property type="component" value="Unassembled WGS sequence"/>
</dbReference>
<evidence type="ECO:0000313" key="2">
    <source>
        <dbReference type="EMBL" id="MCU6797728.1"/>
    </source>
</evidence>
<dbReference type="EMBL" id="JAOQIO010000124">
    <property type="protein sequence ID" value="MCU6797728.1"/>
    <property type="molecule type" value="Genomic_DNA"/>
</dbReference>
<keyword evidence="3" id="KW-1185">Reference proteome</keyword>
<proteinExistence type="predicted"/>
<feature type="signal peptide" evidence="1">
    <location>
        <begin position="1"/>
        <end position="25"/>
    </location>
</feature>
<evidence type="ECO:0000313" key="3">
    <source>
        <dbReference type="Proteomes" id="UP001652445"/>
    </source>
</evidence>